<organism evidence="2 3">
    <name type="scientific">Candidatus Mycolicibacterium alkanivorans</name>
    <dbReference type="NCBI Taxonomy" id="2954114"/>
    <lineage>
        <taxon>Bacteria</taxon>
        <taxon>Bacillati</taxon>
        <taxon>Actinomycetota</taxon>
        <taxon>Actinomycetes</taxon>
        <taxon>Mycobacteriales</taxon>
        <taxon>Mycobacteriaceae</taxon>
        <taxon>Mycolicibacterium</taxon>
    </lineage>
</organism>
<gene>
    <name evidence="2" type="ORF">K9U37_07710</name>
</gene>
<dbReference type="Proteomes" id="UP001139068">
    <property type="component" value="Unassembled WGS sequence"/>
</dbReference>
<sequence>MVFAVKASTGPVITDPESGRDLGRLSREKLRVRVFDTQPLFARAHTFVITDDFYGLLQIPFLAGSLEDVVSVDIGDAIELVRRGPTTRQAIGQSYAASDTPSAPTAARRRRVHPARRRLVRAVLEVSMREFGIRGLDAGALTDVRLLGLDEPSHGR</sequence>
<evidence type="ECO:0000256" key="1">
    <source>
        <dbReference type="SAM" id="MobiDB-lite"/>
    </source>
</evidence>
<name>A0ABS9YUJ9_9MYCO</name>
<accession>A0ABS9YUJ9</accession>
<protein>
    <submittedName>
        <fullName evidence="2">Uncharacterized protein</fullName>
    </submittedName>
</protein>
<dbReference type="EMBL" id="JAIVFL010000001">
    <property type="protein sequence ID" value="MCI4674798.1"/>
    <property type="molecule type" value="Genomic_DNA"/>
</dbReference>
<feature type="region of interest" description="Disordered" evidence="1">
    <location>
        <begin position="92"/>
        <end position="111"/>
    </location>
</feature>
<reference evidence="2" key="1">
    <citation type="journal article" date="2022" name="ISME J.">
        <title>Identification of active gaseous-alkane degraders at natural gas seeps.</title>
        <authorList>
            <person name="Farhan Ul Haque M."/>
            <person name="Hernandez M."/>
            <person name="Crombie A.T."/>
            <person name="Murrell J.C."/>
        </authorList>
    </citation>
    <scope>NUCLEOTIDE SEQUENCE</scope>
    <source>
        <strain evidence="2">ANDR5</strain>
    </source>
</reference>
<evidence type="ECO:0000313" key="2">
    <source>
        <dbReference type="EMBL" id="MCI4674798.1"/>
    </source>
</evidence>
<feature type="compositionally biased region" description="Low complexity" evidence="1">
    <location>
        <begin position="96"/>
        <end position="106"/>
    </location>
</feature>
<dbReference type="RefSeq" id="WP_243071187.1">
    <property type="nucleotide sequence ID" value="NZ_JAIVFL010000001.1"/>
</dbReference>
<proteinExistence type="predicted"/>
<comment type="caution">
    <text evidence="2">The sequence shown here is derived from an EMBL/GenBank/DDBJ whole genome shotgun (WGS) entry which is preliminary data.</text>
</comment>
<evidence type="ECO:0000313" key="3">
    <source>
        <dbReference type="Proteomes" id="UP001139068"/>
    </source>
</evidence>
<keyword evidence="3" id="KW-1185">Reference proteome</keyword>